<name>A0AAE3ARQ0_9FIRM</name>
<dbReference type="Proteomes" id="UP001198962">
    <property type="component" value="Unassembled WGS sequence"/>
</dbReference>
<dbReference type="SUPFAM" id="SSF159664">
    <property type="entry name" value="CobE/GbiG C-terminal domain-like"/>
    <property type="match status" value="1"/>
</dbReference>
<dbReference type="InterPro" id="IPR002750">
    <property type="entry name" value="CobE/GbiG_C"/>
</dbReference>
<feature type="domain" description="Cobalamin synthesis G N-terminal" evidence="2">
    <location>
        <begin position="58"/>
        <end position="137"/>
    </location>
</feature>
<dbReference type="Pfam" id="PF11761">
    <property type="entry name" value="CbiG_mid"/>
    <property type="match status" value="1"/>
</dbReference>
<dbReference type="InterPro" id="IPR021744">
    <property type="entry name" value="CbiG_N"/>
</dbReference>
<evidence type="ECO:0000313" key="4">
    <source>
        <dbReference type="EMBL" id="MCC2165445.1"/>
    </source>
</evidence>
<dbReference type="AlphaFoldDB" id="A0AAE3ARQ0"/>
<sequence length="389" mass="42559">MKIAGISFTRAGSEQLRKILGGLQDDGEVCRGYISKRFLTEAEDAWIQERTDSVGDWTLKHFEQADALIYVGAVGIAVRAIAPYLKDKMTDPAVLAVDEQGHFVISLLSGHVGGANRLTERIADMIGAQSVVTTASDVQGKTAIDEWAKERNLVISDRELAKKIAGAIVDGEKVGFFSDFPVEGGCPNGYENQIECEQNVWVTDRLIPTCALPLSLISTLRLIPQFATLGIGCRKGTPLEAIRTAVIETLEKENLDLRSVRQIASIDLKREEAGLIAFAREQNLPFVTYSSDELLRIEGDFTESAFVRQVTGVGNVCERSAILGASQFAEMAESQKKIRENQESSKDKECNHDNYDAQKKVELVIHKTACNGVTVAVARADLSILPVCK</sequence>
<dbReference type="PANTHER" id="PTHR37477:SF1">
    <property type="entry name" value="COBALT-PRECORRIN-5A HYDROLASE"/>
    <property type="match status" value="1"/>
</dbReference>
<keyword evidence="4" id="KW-0378">Hydrolase</keyword>
<dbReference type="PROSITE" id="PS50890">
    <property type="entry name" value="PUA"/>
    <property type="match status" value="1"/>
</dbReference>
<evidence type="ECO:0000313" key="5">
    <source>
        <dbReference type="Proteomes" id="UP001198962"/>
    </source>
</evidence>
<dbReference type="Pfam" id="PF01890">
    <property type="entry name" value="CbiG_C"/>
    <property type="match status" value="1"/>
</dbReference>
<reference evidence="4" key="1">
    <citation type="submission" date="2021-10" db="EMBL/GenBank/DDBJ databases">
        <title>Anaerobic single-cell dispensing facilitates the cultivation of human gut bacteria.</title>
        <authorList>
            <person name="Afrizal A."/>
        </authorList>
    </citation>
    <scope>NUCLEOTIDE SEQUENCE</scope>
    <source>
        <strain evidence="4">CLA-AA-H274</strain>
    </source>
</reference>
<feature type="domain" description="Cobalamin biosynthesis central region" evidence="3">
    <location>
        <begin position="143"/>
        <end position="208"/>
    </location>
</feature>
<dbReference type="GO" id="GO:0009236">
    <property type="term" value="P:cobalamin biosynthetic process"/>
    <property type="evidence" value="ECO:0007669"/>
    <property type="project" value="InterPro"/>
</dbReference>
<dbReference type="EMBL" id="JAJEPU010000036">
    <property type="protein sequence ID" value="MCC2165445.1"/>
    <property type="molecule type" value="Genomic_DNA"/>
</dbReference>
<dbReference type="RefSeq" id="WP_177976858.1">
    <property type="nucleotide sequence ID" value="NZ_JAJEPU010000036.1"/>
</dbReference>
<proteinExistence type="predicted"/>
<dbReference type="InterPro" id="IPR036518">
    <property type="entry name" value="CobE/GbiG_C_sf"/>
</dbReference>
<dbReference type="InterPro" id="IPR052553">
    <property type="entry name" value="CbiG_hydrolase"/>
</dbReference>
<dbReference type="SUPFAM" id="SSF159672">
    <property type="entry name" value="CbiG N-terminal domain-like"/>
    <property type="match status" value="1"/>
</dbReference>
<dbReference type="PANTHER" id="PTHR37477">
    <property type="entry name" value="COBALT-PRECORRIN-5A HYDROLASE"/>
    <property type="match status" value="1"/>
</dbReference>
<comment type="caution">
    <text evidence="4">The sequence shown here is derived from an EMBL/GenBank/DDBJ whole genome shotgun (WGS) entry which is preliminary data.</text>
</comment>
<evidence type="ECO:0000259" key="2">
    <source>
        <dbReference type="Pfam" id="PF11760"/>
    </source>
</evidence>
<dbReference type="InterPro" id="IPR038029">
    <property type="entry name" value="GbiG_N_sf"/>
</dbReference>
<dbReference type="Gene3D" id="3.30.420.180">
    <property type="entry name" value="CobE/GbiG C-terminal domain"/>
    <property type="match status" value="1"/>
</dbReference>
<evidence type="ECO:0000259" key="1">
    <source>
        <dbReference type="Pfam" id="PF01890"/>
    </source>
</evidence>
<dbReference type="Pfam" id="PF11760">
    <property type="entry name" value="CbiG_N"/>
    <property type="match status" value="1"/>
</dbReference>
<organism evidence="4 5">
    <name type="scientific">Brotaphodocola catenula</name>
    <dbReference type="NCBI Taxonomy" id="2885361"/>
    <lineage>
        <taxon>Bacteria</taxon>
        <taxon>Bacillati</taxon>
        <taxon>Bacillota</taxon>
        <taxon>Clostridia</taxon>
        <taxon>Lachnospirales</taxon>
        <taxon>Lachnospiraceae</taxon>
        <taxon>Brotaphodocola</taxon>
    </lineage>
</organism>
<evidence type="ECO:0000259" key="3">
    <source>
        <dbReference type="Pfam" id="PF11761"/>
    </source>
</evidence>
<protein>
    <submittedName>
        <fullName evidence="4">Cobalt-precorrin 5A hydrolase</fullName>
    </submittedName>
</protein>
<dbReference type="GO" id="GO:0016787">
    <property type="term" value="F:hydrolase activity"/>
    <property type="evidence" value="ECO:0007669"/>
    <property type="project" value="UniProtKB-KW"/>
</dbReference>
<gene>
    <name evidence="4" type="ORF">LKD32_11290</name>
</gene>
<accession>A0AAE3ARQ0</accession>
<dbReference type="InterPro" id="IPR021745">
    <property type="entry name" value="CbiG_mid"/>
</dbReference>
<dbReference type="Gene3D" id="3.40.50.11220">
    <property type="match status" value="1"/>
</dbReference>
<keyword evidence="5" id="KW-1185">Reference proteome</keyword>
<feature type="domain" description="CobE/GbiG C-terminal" evidence="1">
    <location>
        <begin position="228"/>
        <end position="378"/>
    </location>
</feature>